<keyword evidence="2" id="KW-0456">Lyase</keyword>
<evidence type="ECO:0000313" key="3">
    <source>
        <dbReference type="EMBL" id="QJR12728.1"/>
    </source>
</evidence>
<keyword evidence="4" id="KW-1185">Reference proteome</keyword>
<protein>
    <submittedName>
        <fullName evidence="3">Fatty acid oxidation complex subunit alpha</fullName>
        <ecNumber evidence="3">5.3.3.8</ecNumber>
    </submittedName>
</protein>
<reference evidence="3 4" key="1">
    <citation type="submission" date="2020-04" db="EMBL/GenBank/DDBJ databases">
        <title>Usitatibacter rugosus gen. nov., sp. nov. and Usitatibacter palustris sp. nov., novel members of Usitatibacteraceae fam. nov. within the order Nitrosomonadales isolated from soil.</title>
        <authorList>
            <person name="Huber K.J."/>
            <person name="Neumann-Schaal M."/>
            <person name="Geppert A."/>
            <person name="Luckner M."/>
            <person name="Wanner G."/>
            <person name="Overmann J."/>
        </authorList>
    </citation>
    <scope>NUCLEOTIDE SEQUENCE [LARGE SCALE GENOMIC DNA]</scope>
    <source>
        <strain evidence="3 4">0125_3</strain>
    </source>
</reference>
<proteinExistence type="predicted"/>
<dbReference type="GO" id="GO:0006635">
    <property type="term" value="P:fatty acid beta-oxidation"/>
    <property type="evidence" value="ECO:0007669"/>
    <property type="project" value="TreeGrafter"/>
</dbReference>
<dbReference type="Gene3D" id="3.90.226.10">
    <property type="entry name" value="2-enoyl-CoA Hydratase, Chain A, domain 1"/>
    <property type="match status" value="1"/>
</dbReference>
<dbReference type="GO" id="GO:0016829">
    <property type="term" value="F:lyase activity"/>
    <property type="evidence" value="ECO:0007669"/>
    <property type="project" value="UniProtKB-KW"/>
</dbReference>
<accession>A0A6M4H0Q1</accession>
<dbReference type="CDD" id="cd06558">
    <property type="entry name" value="crotonase-like"/>
    <property type="match status" value="1"/>
</dbReference>
<dbReference type="InterPro" id="IPR029045">
    <property type="entry name" value="ClpP/crotonase-like_dom_sf"/>
</dbReference>
<dbReference type="EC" id="5.3.3.8" evidence="3"/>
<gene>
    <name evidence="3" type="primary">fadB_2</name>
    <name evidence="3" type="ORF">DSM104443_03821</name>
</gene>
<dbReference type="InterPro" id="IPR001753">
    <property type="entry name" value="Enoyl-CoA_hydra/iso"/>
</dbReference>
<dbReference type="SUPFAM" id="SSF52096">
    <property type="entry name" value="ClpP/crotonase"/>
    <property type="match status" value="1"/>
</dbReference>
<evidence type="ECO:0000313" key="4">
    <source>
        <dbReference type="Proteomes" id="UP000501534"/>
    </source>
</evidence>
<sequence length="241" mass="25615">MVRASTREGVATLGLDRPEKGNALSVELVAALHAAIDAAVADTTVHTLVLAGSGSHFCTGFDLSSLDTETDATLADRFIALEKLLQALWHAPLRTIALAQGRTWGAGADIFASCDIRVANEDATFRFPGSAFGIVLGTRRLVEAIGWDIARPFVTEGAACDAGYALQCGLATRVGIASWLEEQASTPVVDRETFAAIRRVARGDHCEEDLASLTSSARRPGLKQRIVDYRAGLKKAPKTPL</sequence>
<evidence type="ECO:0000256" key="2">
    <source>
        <dbReference type="ARBA" id="ARBA00023239"/>
    </source>
</evidence>
<dbReference type="Pfam" id="PF00378">
    <property type="entry name" value="ECH_1"/>
    <property type="match status" value="1"/>
</dbReference>
<keyword evidence="1" id="KW-0443">Lipid metabolism</keyword>
<keyword evidence="3" id="KW-0413">Isomerase</keyword>
<dbReference type="PANTHER" id="PTHR11941">
    <property type="entry name" value="ENOYL-COA HYDRATASE-RELATED"/>
    <property type="match status" value="1"/>
</dbReference>
<dbReference type="GO" id="GO:0004165">
    <property type="term" value="F:delta(3)-delta(2)-enoyl-CoA isomerase activity"/>
    <property type="evidence" value="ECO:0007669"/>
    <property type="project" value="UniProtKB-EC"/>
</dbReference>
<evidence type="ECO:0000256" key="1">
    <source>
        <dbReference type="ARBA" id="ARBA00023098"/>
    </source>
</evidence>
<dbReference type="KEGG" id="uru:DSM104443_03821"/>
<dbReference type="RefSeq" id="WP_171095183.1">
    <property type="nucleotide sequence ID" value="NZ_CP053069.1"/>
</dbReference>
<dbReference type="EMBL" id="CP053069">
    <property type="protein sequence ID" value="QJR12728.1"/>
    <property type="molecule type" value="Genomic_DNA"/>
</dbReference>
<dbReference type="AlphaFoldDB" id="A0A6M4H0Q1"/>
<name>A0A6M4H0Q1_9PROT</name>
<dbReference type="Proteomes" id="UP000501534">
    <property type="component" value="Chromosome"/>
</dbReference>
<dbReference type="PANTHER" id="PTHR11941:SF169">
    <property type="entry name" value="(7AS)-7A-METHYL-1,5-DIOXO-2,3,5,6,7,7A-HEXAHYDRO-1H-INDENE-CARBOXYL-COA HYDROLASE"/>
    <property type="match status" value="1"/>
</dbReference>
<organism evidence="3 4">
    <name type="scientific">Usitatibacter rugosus</name>
    <dbReference type="NCBI Taxonomy" id="2732067"/>
    <lineage>
        <taxon>Bacteria</taxon>
        <taxon>Pseudomonadati</taxon>
        <taxon>Pseudomonadota</taxon>
        <taxon>Betaproteobacteria</taxon>
        <taxon>Nitrosomonadales</taxon>
        <taxon>Usitatibacteraceae</taxon>
        <taxon>Usitatibacter</taxon>
    </lineage>
</organism>